<gene>
    <name evidence="4" type="ORF">LL14B4_00055</name>
</gene>
<organism evidence="4 5">
    <name type="scientific">Lactococcus lactis subsp. lactis</name>
    <name type="common">Streptococcus lactis</name>
    <dbReference type="NCBI Taxonomy" id="1360"/>
    <lineage>
        <taxon>Bacteria</taxon>
        <taxon>Bacillati</taxon>
        <taxon>Bacillota</taxon>
        <taxon>Bacilli</taxon>
        <taxon>Lactobacillales</taxon>
        <taxon>Streptococcaceae</taxon>
        <taxon>Lactococcus</taxon>
    </lineage>
</organism>
<evidence type="ECO:0000313" key="5">
    <source>
        <dbReference type="Proteomes" id="UP000245919"/>
    </source>
</evidence>
<evidence type="ECO:0000256" key="1">
    <source>
        <dbReference type="ARBA" id="ARBA00022741"/>
    </source>
</evidence>
<dbReference type="InterPro" id="IPR003593">
    <property type="entry name" value="AAA+_ATPase"/>
</dbReference>
<dbReference type="PANTHER" id="PTHR42798:SF4">
    <property type="entry name" value="ABC TRANSPORTER DOMAIN-CONTAINING PROTEIN"/>
    <property type="match status" value="1"/>
</dbReference>
<dbReference type="InterPro" id="IPR019895">
    <property type="entry name" value="L_ocin_972_ABC"/>
</dbReference>
<evidence type="ECO:0000256" key="2">
    <source>
        <dbReference type="ARBA" id="ARBA00022840"/>
    </source>
</evidence>
<feature type="domain" description="ABC transporter" evidence="3">
    <location>
        <begin position="2"/>
        <end position="210"/>
    </location>
</feature>
<dbReference type="RefSeq" id="WP_017863933.1">
    <property type="nucleotide sequence ID" value="NZ_CAKMAV010000007.1"/>
</dbReference>
<dbReference type="InterPro" id="IPR017871">
    <property type="entry name" value="ABC_transporter-like_CS"/>
</dbReference>
<reference evidence="4 5" key="1">
    <citation type="submission" date="2018-03" db="EMBL/GenBank/DDBJ databases">
        <title>Genome sequence of Lactococcus lactis strain 14B4 from almond drupe.</title>
        <authorList>
            <person name="Tran T.D."/>
            <person name="McGarvey J.A."/>
            <person name="Huynh S."/>
            <person name="Parker C.T."/>
        </authorList>
    </citation>
    <scope>NUCLEOTIDE SEQUENCE [LARGE SCALE GENOMIC DNA]</scope>
    <source>
        <strain evidence="4 5">14B4</strain>
    </source>
</reference>
<dbReference type="Pfam" id="PF00005">
    <property type="entry name" value="ABC_tran"/>
    <property type="match status" value="1"/>
</dbReference>
<dbReference type="PANTHER" id="PTHR42798">
    <property type="entry name" value="LIPOPROTEIN-RELEASING SYSTEM ATP-BINDING PROTEIN LOLD"/>
    <property type="match status" value="1"/>
</dbReference>
<protein>
    <submittedName>
        <fullName evidence="4">Bacteriocin ABC transporter ATP-binding protein</fullName>
    </submittedName>
</protein>
<keyword evidence="1" id="KW-0547">Nucleotide-binding</keyword>
<evidence type="ECO:0000259" key="3">
    <source>
        <dbReference type="PROSITE" id="PS50893"/>
    </source>
</evidence>
<evidence type="ECO:0000313" key="4">
    <source>
        <dbReference type="EMBL" id="AWN64673.1"/>
    </source>
</evidence>
<sequence length="211" mass="24020">MIELINLEKSYKGHKIFENFNLKIPKGKMTAIYGASGAGKSTLLNIIGMIEDYDDGKYYFENRFAPAYDSTAALKLRRHHISYLFQNFALLEDETIEKNLEIALIYSRISKKEKRKKMKKLLLQVGINHRLNTKVYSLSGGEKQRVAIARALLKESQLILADEPTGSLDTENRNEVIALLRQEVDKGKTVVIVTHDSYLKEVSDLVIEIGE</sequence>
<dbReference type="InterPro" id="IPR003439">
    <property type="entry name" value="ABC_transporter-like_ATP-bd"/>
</dbReference>
<name>A0A0V8BXK6_LACLL</name>
<dbReference type="InterPro" id="IPR027417">
    <property type="entry name" value="P-loop_NTPase"/>
</dbReference>
<dbReference type="GO" id="GO:0005524">
    <property type="term" value="F:ATP binding"/>
    <property type="evidence" value="ECO:0007669"/>
    <property type="project" value="UniProtKB-KW"/>
</dbReference>
<dbReference type="GeneID" id="89632180"/>
<dbReference type="EMBL" id="CP028160">
    <property type="protein sequence ID" value="AWN64673.1"/>
    <property type="molecule type" value="Genomic_DNA"/>
</dbReference>
<dbReference type="NCBIfam" id="TIGR03608">
    <property type="entry name" value="L_ocin_972_ABC"/>
    <property type="match status" value="1"/>
</dbReference>
<dbReference type="GO" id="GO:0016887">
    <property type="term" value="F:ATP hydrolysis activity"/>
    <property type="evidence" value="ECO:0007669"/>
    <property type="project" value="InterPro"/>
</dbReference>
<keyword evidence="2 4" id="KW-0067">ATP-binding</keyword>
<proteinExistence type="predicted"/>
<dbReference type="SUPFAM" id="SSF52540">
    <property type="entry name" value="P-loop containing nucleoside triphosphate hydrolases"/>
    <property type="match status" value="1"/>
</dbReference>
<dbReference type="SMART" id="SM00382">
    <property type="entry name" value="AAA"/>
    <property type="match status" value="1"/>
</dbReference>
<dbReference type="Proteomes" id="UP000245919">
    <property type="component" value="Chromosome"/>
</dbReference>
<dbReference type="PROSITE" id="PS50893">
    <property type="entry name" value="ABC_TRANSPORTER_2"/>
    <property type="match status" value="1"/>
</dbReference>
<dbReference type="AlphaFoldDB" id="A0A0V8BXK6"/>
<dbReference type="PROSITE" id="PS00211">
    <property type="entry name" value="ABC_TRANSPORTER_1"/>
    <property type="match status" value="1"/>
</dbReference>
<dbReference type="Gene3D" id="3.40.50.300">
    <property type="entry name" value="P-loop containing nucleotide triphosphate hydrolases"/>
    <property type="match status" value="1"/>
</dbReference>
<accession>A0A0V8BXK6</accession>